<dbReference type="EMBL" id="BMMZ01000010">
    <property type="protein sequence ID" value="GGL74084.1"/>
    <property type="molecule type" value="Genomic_DNA"/>
</dbReference>
<feature type="transmembrane region" description="Helical" evidence="7">
    <location>
        <begin position="287"/>
        <end position="307"/>
    </location>
</feature>
<feature type="transmembrane region" description="Helical" evidence="7">
    <location>
        <begin position="216"/>
        <end position="237"/>
    </location>
</feature>
<keyword evidence="4 7" id="KW-1133">Transmembrane helix</keyword>
<feature type="transmembrane region" description="Helical" evidence="7">
    <location>
        <begin position="257"/>
        <end position="275"/>
    </location>
</feature>
<keyword evidence="3 7" id="KW-0812">Transmembrane</keyword>
<dbReference type="Proteomes" id="UP000613840">
    <property type="component" value="Unassembled WGS sequence"/>
</dbReference>
<feature type="transmembrane region" description="Helical" evidence="7">
    <location>
        <begin position="328"/>
        <end position="348"/>
    </location>
</feature>
<keyword evidence="5 7" id="KW-0472">Membrane</keyword>
<feature type="transmembrane region" description="Helical" evidence="7">
    <location>
        <begin position="416"/>
        <end position="435"/>
    </location>
</feature>
<feature type="transmembrane region" description="Helical" evidence="7">
    <location>
        <begin position="31"/>
        <end position="50"/>
    </location>
</feature>
<evidence type="ECO:0000256" key="6">
    <source>
        <dbReference type="SAM" id="MobiDB-lite"/>
    </source>
</evidence>
<dbReference type="AlphaFoldDB" id="A0A917W6B9"/>
<evidence type="ECO:0000313" key="9">
    <source>
        <dbReference type="Proteomes" id="UP000613840"/>
    </source>
</evidence>
<feature type="transmembrane region" description="Helical" evidence="7">
    <location>
        <begin position="447"/>
        <end position="470"/>
    </location>
</feature>
<keyword evidence="2" id="KW-1003">Cell membrane</keyword>
<feature type="transmembrane region" description="Helical" evidence="7">
    <location>
        <begin position="491"/>
        <end position="519"/>
    </location>
</feature>
<feature type="transmembrane region" description="Helical" evidence="7">
    <location>
        <begin position="76"/>
        <end position="96"/>
    </location>
</feature>
<feature type="transmembrane region" description="Helical" evidence="7">
    <location>
        <begin position="624"/>
        <end position="640"/>
    </location>
</feature>
<dbReference type="InterPro" id="IPR019108">
    <property type="entry name" value="Caa3_assmbl_CtaG-rel"/>
</dbReference>
<feature type="transmembrane region" description="Helical" evidence="7">
    <location>
        <begin position="384"/>
        <end position="404"/>
    </location>
</feature>
<accession>A0A917W6B9</accession>
<evidence type="ECO:0000256" key="2">
    <source>
        <dbReference type="ARBA" id="ARBA00022475"/>
    </source>
</evidence>
<dbReference type="RefSeq" id="WP_229670255.1">
    <property type="nucleotide sequence ID" value="NZ_BMMZ01000010.1"/>
</dbReference>
<feature type="region of interest" description="Disordered" evidence="6">
    <location>
        <begin position="672"/>
        <end position="702"/>
    </location>
</feature>
<feature type="transmembrane region" description="Helical" evidence="7">
    <location>
        <begin position="531"/>
        <end position="555"/>
    </location>
</feature>
<name>A0A917W6B9_9ACTN</name>
<sequence>MDTKSEQVEAVAAAETAGPAPASRFGTPARIVLGIAVVLSVAVVIVAQAWQIGQPKLPGRENTAAITGFIAGPLEWIAALAALGTVGSLLSVAWGYRHPQRGAGWKLSHRDYRLLATARRFASVWAIAAIVLIPISAADTAGDPIPCVLGALGDYLSANQNTQAWLLIAVTAGALAIGCWLSTTWRWVIGMTILSVLASLPTVVTAQVSVGTGHDLATDAAIIFTLATTLWFAAIWATRATADGIGAHRAFLRTARVGAVAVVVALISRAGIGIFEQAGQSPLTSPYGVGILTILAILMVLGIRTLLRWRAVRALDDEPTRRVITANGIDLALVILLLGVQAALLRLIPARYPAPQTPTQNYLGYNVPHPPQVSLAFLPGRPNLLLLTVSVVMIGLYAWGYVRVRRAGNAWPVNRLLCWTAGWLMVVVLIGSRMWTYSSATFSWHMVVHMTLNMGAPVLMVLGGPITLMLRTSKAHGAGQPVGLHDVVSQVLSWRLVAVLLNPILVWLIFVGSLYILYFSPLFGLAMRYHWAHQLMAVHFLVIGYLFYWLVIGVDRPPRSLPHIAKLGYIFAAMPFHAFFAVAVLSGGAIIGQDFYTLLDLPWLHDLAAQQRAGGQVTWATGEIPLFIVIIALVGQWFAHDTREAKRKDRAADAGHDDSLAAYNEMLAALAARDRSQQQRAAVRDDHQDDRQDDHQDGGVRS</sequence>
<evidence type="ECO:0000256" key="1">
    <source>
        <dbReference type="ARBA" id="ARBA00004651"/>
    </source>
</evidence>
<comment type="caution">
    <text evidence="8">The sequence shown here is derived from an EMBL/GenBank/DDBJ whole genome shotgun (WGS) entry which is preliminary data.</text>
</comment>
<feature type="transmembrane region" description="Helical" evidence="7">
    <location>
        <begin position="117"/>
        <end position="137"/>
    </location>
</feature>
<keyword evidence="9" id="KW-1185">Reference proteome</keyword>
<dbReference type="Pfam" id="PF09678">
    <property type="entry name" value="Caa3_CtaG"/>
    <property type="match status" value="1"/>
</dbReference>
<feature type="transmembrane region" description="Helical" evidence="7">
    <location>
        <begin position="164"/>
        <end position="181"/>
    </location>
</feature>
<evidence type="ECO:0000256" key="5">
    <source>
        <dbReference type="ARBA" id="ARBA00023136"/>
    </source>
</evidence>
<comment type="subcellular location">
    <subcellularLocation>
        <location evidence="1">Cell membrane</location>
        <topology evidence="1">Multi-pass membrane protein</topology>
    </subcellularLocation>
</comment>
<evidence type="ECO:0000256" key="3">
    <source>
        <dbReference type="ARBA" id="ARBA00022692"/>
    </source>
</evidence>
<protein>
    <submittedName>
        <fullName evidence="8">Copper resistance protein D</fullName>
    </submittedName>
</protein>
<dbReference type="GO" id="GO:0005886">
    <property type="term" value="C:plasma membrane"/>
    <property type="evidence" value="ECO:0007669"/>
    <property type="project" value="UniProtKB-SubCell"/>
</dbReference>
<feature type="transmembrane region" description="Helical" evidence="7">
    <location>
        <begin position="188"/>
        <end position="210"/>
    </location>
</feature>
<feature type="transmembrane region" description="Helical" evidence="7">
    <location>
        <begin position="567"/>
        <end position="591"/>
    </location>
</feature>
<organism evidence="8 9">
    <name type="scientific">Microlunatus endophyticus</name>
    <dbReference type="NCBI Taxonomy" id="1716077"/>
    <lineage>
        <taxon>Bacteria</taxon>
        <taxon>Bacillati</taxon>
        <taxon>Actinomycetota</taxon>
        <taxon>Actinomycetes</taxon>
        <taxon>Propionibacteriales</taxon>
        <taxon>Propionibacteriaceae</taxon>
        <taxon>Microlunatus</taxon>
    </lineage>
</organism>
<evidence type="ECO:0000256" key="4">
    <source>
        <dbReference type="ARBA" id="ARBA00022989"/>
    </source>
</evidence>
<reference evidence="8" key="2">
    <citation type="submission" date="2020-09" db="EMBL/GenBank/DDBJ databases">
        <authorList>
            <person name="Sun Q."/>
            <person name="Zhou Y."/>
        </authorList>
    </citation>
    <scope>NUCLEOTIDE SEQUENCE</scope>
    <source>
        <strain evidence="8">CGMCC 4.7306</strain>
    </source>
</reference>
<gene>
    <name evidence="8" type="ORF">GCM10011575_35470</name>
</gene>
<evidence type="ECO:0000256" key="7">
    <source>
        <dbReference type="SAM" id="Phobius"/>
    </source>
</evidence>
<proteinExistence type="predicted"/>
<evidence type="ECO:0000313" key="8">
    <source>
        <dbReference type="EMBL" id="GGL74084.1"/>
    </source>
</evidence>
<reference evidence="8" key="1">
    <citation type="journal article" date="2014" name="Int. J. Syst. Evol. Microbiol.">
        <title>Complete genome sequence of Corynebacterium casei LMG S-19264T (=DSM 44701T), isolated from a smear-ripened cheese.</title>
        <authorList>
            <consortium name="US DOE Joint Genome Institute (JGI-PGF)"/>
            <person name="Walter F."/>
            <person name="Albersmeier A."/>
            <person name="Kalinowski J."/>
            <person name="Ruckert C."/>
        </authorList>
    </citation>
    <scope>NUCLEOTIDE SEQUENCE</scope>
    <source>
        <strain evidence="8">CGMCC 4.7306</strain>
    </source>
</reference>